<gene>
    <name evidence="2" type="ORF">MNEG_10146</name>
</gene>
<keyword evidence="2" id="KW-0969">Cilium</keyword>
<feature type="non-terminal residue" evidence="2">
    <location>
        <position position="1047"/>
    </location>
</feature>
<dbReference type="EMBL" id="KK102418">
    <property type="protein sequence ID" value="KIY97817.1"/>
    <property type="molecule type" value="Genomic_DNA"/>
</dbReference>
<dbReference type="KEGG" id="mng:MNEG_10146"/>
<dbReference type="PANTHER" id="PTHR15977">
    <property type="entry name" value="CILIA- AND FLAGELLA-ASSOCIATED PROTEIN 46"/>
    <property type="match status" value="1"/>
</dbReference>
<dbReference type="GO" id="GO:0060294">
    <property type="term" value="P:cilium movement involved in cell motility"/>
    <property type="evidence" value="ECO:0007669"/>
    <property type="project" value="InterPro"/>
</dbReference>
<dbReference type="PANTHER" id="PTHR15977:SF15">
    <property type="entry name" value="CILIA- AND FLAGELLA-ASSOCIATED PROTEIN 46"/>
    <property type="match status" value="1"/>
</dbReference>
<evidence type="ECO:0000256" key="1">
    <source>
        <dbReference type="SAM" id="MobiDB-lite"/>
    </source>
</evidence>
<evidence type="ECO:0000313" key="3">
    <source>
        <dbReference type="Proteomes" id="UP000054498"/>
    </source>
</evidence>
<reference evidence="2 3" key="1">
    <citation type="journal article" date="2013" name="BMC Genomics">
        <title>Reconstruction of the lipid metabolism for the microalga Monoraphidium neglectum from its genome sequence reveals characteristics suitable for biofuel production.</title>
        <authorList>
            <person name="Bogen C."/>
            <person name="Al-Dilaimi A."/>
            <person name="Albersmeier A."/>
            <person name="Wichmann J."/>
            <person name="Grundmann M."/>
            <person name="Rupp O."/>
            <person name="Lauersen K.J."/>
            <person name="Blifernez-Klassen O."/>
            <person name="Kalinowski J."/>
            <person name="Goesmann A."/>
            <person name="Mussgnug J.H."/>
            <person name="Kruse O."/>
        </authorList>
    </citation>
    <scope>NUCLEOTIDE SEQUENCE [LARGE SCALE GENOMIC DNA]</scope>
    <source>
        <strain evidence="2 3">SAG 48.87</strain>
    </source>
</reference>
<accession>A0A0D2JE12</accession>
<keyword evidence="2" id="KW-0282">Flagellum</keyword>
<proteinExistence type="predicted"/>
<feature type="region of interest" description="Disordered" evidence="1">
    <location>
        <begin position="142"/>
        <end position="174"/>
    </location>
</feature>
<keyword evidence="3" id="KW-1185">Reference proteome</keyword>
<dbReference type="STRING" id="145388.A0A0D2JE12"/>
<dbReference type="Proteomes" id="UP000054498">
    <property type="component" value="Unassembled WGS sequence"/>
</dbReference>
<dbReference type="AlphaFoldDB" id="A0A0D2JE12"/>
<protein>
    <submittedName>
        <fullName evidence="2">Flagellar associated protein</fullName>
    </submittedName>
</protein>
<dbReference type="RefSeq" id="XP_013896837.1">
    <property type="nucleotide sequence ID" value="XM_014041383.1"/>
</dbReference>
<feature type="region of interest" description="Disordered" evidence="1">
    <location>
        <begin position="679"/>
        <end position="723"/>
    </location>
</feature>
<organism evidence="2 3">
    <name type="scientific">Monoraphidium neglectum</name>
    <dbReference type="NCBI Taxonomy" id="145388"/>
    <lineage>
        <taxon>Eukaryota</taxon>
        <taxon>Viridiplantae</taxon>
        <taxon>Chlorophyta</taxon>
        <taxon>core chlorophytes</taxon>
        <taxon>Chlorophyceae</taxon>
        <taxon>CS clade</taxon>
        <taxon>Sphaeropleales</taxon>
        <taxon>Selenastraceae</taxon>
        <taxon>Monoraphidium</taxon>
    </lineage>
</organism>
<evidence type="ECO:0000313" key="2">
    <source>
        <dbReference type="EMBL" id="KIY97817.1"/>
    </source>
</evidence>
<dbReference type="OrthoDB" id="68437at2759"/>
<feature type="compositionally biased region" description="Low complexity" evidence="1">
    <location>
        <begin position="695"/>
        <end position="723"/>
    </location>
</feature>
<dbReference type="GO" id="GO:0035082">
    <property type="term" value="P:axoneme assembly"/>
    <property type="evidence" value="ECO:0007669"/>
    <property type="project" value="InterPro"/>
</dbReference>
<dbReference type="InterPro" id="IPR039586">
    <property type="entry name" value="CFAP46"/>
</dbReference>
<name>A0A0D2JE12_9CHLO</name>
<keyword evidence="2" id="KW-0966">Cell projection</keyword>
<dbReference type="GeneID" id="25727279"/>
<sequence>MSPVCRDDALGEAGAGAGLPQDQFAVRALYAAGQLVAQQASALKGRALVDATLEARDGARAHLLASQGAVCQALEKAGDAAPPEWRVRQLMALAMCQAECGRADEAGRVLGRAQDLANRCGLESRQEVARLSMHITCTAAKATPAGKPGPGGKGAPAASVPPPLAKAPAPGASAGATTAAAAPAANAAAAGRKGGKGGPAAAAAAAAAESAAAAVHVTQAEKDSAVASFQWVMSSRPDVTVAAQQLKDAWARVDPRPQGTTRGVNLGVVARIAWAAACCGAAPLAEACAARASAAPDLGPRAWADLARAALALAAARAPEGVAPPTDKASDPVPVRRAADAHAAVLEALEDVLGAFLRLRDAEGIHYASKLAWNAGLPLLQPNTRRRVKRCFASAARALEAVASPLGRLRAQLHLELGKCEADDDALVKAAKEVHQALALDYAAAAEERAQQLAPLDRAFRVRAGFESGGLEDAALAALERARGSDSPALRAEYLSKAIAQLSSLPQLAPPDASVPPAERAPAQVTARTRASIWAEVVRVAWAARLEAVVLDAAPFVLAARWAPEVDRRMTALQAEIAALEVEAKLQAEVVPPADPSAGKVDVEDGIRVPPTTAEQLQRRVADGILESMRAAAEAQEPWRLANSAALAWNAYLPLLQRRRHAEALPVLLPALQLLLQPAAAAGPGPPPPPGGSSGAQQQQQQQQPAAGAGAAQPAGGQPAQAAGRRWELAAKLAEAVANGAEHVALLQMLRPAPPAPAASETSRASSPAPRPGSALAAVAAAVVAAAGGGDGGARQLAFRQGLTPWFCDLQQARHKAAAAGPEGLKRLASPDQPKALSVLMSSAAATCQEALARGAAAGAPQPQSLLRAFARLQQLWAAAGAADAAPAGPAAAAAASAAAAAAAAGGGGAAPAPLLLPPGAPPALELSAKVLSAIEALTASPAPADAAGQAKTEQASPAACAVRAAMTQVSQLPAADAELWARLSRAAAAQRCWPHARDCARGALPPELRAPGALEALGAAAAAPPPPHVARETWFWLAVAEMQHGQ</sequence>